<dbReference type="InterPro" id="IPR001525">
    <property type="entry name" value="C5_MeTfrase"/>
</dbReference>
<evidence type="ECO:0000256" key="3">
    <source>
        <dbReference type="ARBA" id="ARBA00022679"/>
    </source>
</evidence>
<dbReference type="Gene3D" id="3.90.120.30">
    <property type="match status" value="1"/>
</dbReference>
<accession>A0A4Z0YIS5</accession>
<dbReference type="AlphaFoldDB" id="A0A4Z0YIS5"/>
<keyword evidence="3 6" id="KW-0808">Transferase</keyword>
<feature type="region of interest" description="Disordered" evidence="7">
    <location>
        <begin position="223"/>
        <end position="243"/>
    </location>
</feature>
<evidence type="ECO:0000256" key="2">
    <source>
        <dbReference type="ARBA" id="ARBA00022603"/>
    </source>
</evidence>
<keyword evidence="2 6" id="KW-0489">Methyltransferase</keyword>
<dbReference type="Gene3D" id="3.40.50.150">
    <property type="entry name" value="Vaccinia Virus protein VP39"/>
    <property type="match status" value="1"/>
</dbReference>
<evidence type="ECO:0000313" key="8">
    <source>
        <dbReference type="EMBL" id="TGJ76762.1"/>
    </source>
</evidence>
<feature type="compositionally biased region" description="Low complexity" evidence="7">
    <location>
        <begin position="224"/>
        <end position="243"/>
    </location>
</feature>
<dbReference type="InterPro" id="IPR029063">
    <property type="entry name" value="SAM-dependent_MTases_sf"/>
</dbReference>
<evidence type="ECO:0000256" key="6">
    <source>
        <dbReference type="PROSITE-ProRule" id="PRU01016"/>
    </source>
</evidence>
<dbReference type="EMBL" id="SRMQ01000004">
    <property type="protein sequence ID" value="TGJ76762.1"/>
    <property type="molecule type" value="Genomic_DNA"/>
</dbReference>
<dbReference type="InterPro" id="IPR018117">
    <property type="entry name" value="C5_DNA_meth_AS"/>
</dbReference>
<protein>
    <recommendedName>
        <fullName evidence="1">DNA (cytosine-5-)-methyltransferase</fullName>
        <ecNumber evidence="1">2.1.1.37</ecNumber>
    </recommendedName>
</protein>
<dbReference type="GO" id="GO:0032259">
    <property type="term" value="P:methylation"/>
    <property type="evidence" value="ECO:0007669"/>
    <property type="project" value="UniProtKB-KW"/>
</dbReference>
<reference evidence="8 9" key="1">
    <citation type="submission" date="2019-04" db="EMBL/GenBank/DDBJ databases">
        <authorList>
            <person name="Poehlein A."/>
            <person name="Bengelsdorf F.R."/>
            <person name="Duerre P."/>
            <person name="Daniel R."/>
        </authorList>
    </citation>
    <scope>NUCLEOTIDE SEQUENCE [LARGE SCALE GENOMIC DNA]</scope>
    <source>
        <strain evidence="8 9">BS-1</strain>
    </source>
</reference>
<gene>
    <name evidence="8" type="primary">hhaIM</name>
    <name evidence="8" type="ORF">CAGA_13070</name>
</gene>
<dbReference type="OrthoDB" id="9813719at2"/>
<dbReference type="PRINTS" id="PR00105">
    <property type="entry name" value="C5METTRFRASE"/>
</dbReference>
<dbReference type="PROSITE" id="PS51679">
    <property type="entry name" value="SAM_MT_C5"/>
    <property type="match status" value="1"/>
</dbReference>
<dbReference type="PANTHER" id="PTHR46098:SF1">
    <property type="entry name" value="TRNA (CYTOSINE(38)-C(5))-METHYLTRANSFERASE"/>
    <property type="match status" value="1"/>
</dbReference>
<feature type="active site" evidence="6">
    <location>
        <position position="72"/>
    </location>
</feature>
<dbReference type="Pfam" id="PF00145">
    <property type="entry name" value="DNA_methylase"/>
    <property type="match status" value="2"/>
</dbReference>
<dbReference type="RefSeq" id="WP_135659048.1">
    <property type="nucleotide sequence ID" value="NZ_SRMQ01000004.1"/>
</dbReference>
<keyword evidence="9" id="KW-1185">Reference proteome</keyword>
<evidence type="ECO:0000256" key="1">
    <source>
        <dbReference type="ARBA" id="ARBA00011975"/>
    </source>
</evidence>
<dbReference type="GO" id="GO:0009307">
    <property type="term" value="P:DNA restriction-modification system"/>
    <property type="evidence" value="ECO:0007669"/>
    <property type="project" value="UniProtKB-KW"/>
</dbReference>
<dbReference type="InterPro" id="IPR050750">
    <property type="entry name" value="C5-MTase"/>
</dbReference>
<name>A0A4Z0YIS5_9FIRM</name>
<dbReference type="PROSITE" id="PS00094">
    <property type="entry name" value="C5_MTASE_1"/>
    <property type="match status" value="1"/>
</dbReference>
<keyword evidence="4 6" id="KW-0949">S-adenosyl-L-methionine</keyword>
<dbReference type="PANTHER" id="PTHR46098">
    <property type="entry name" value="TRNA (CYTOSINE(38)-C(5))-METHYLTRANSFERASE"/>
    <property type="match status" value="1"/>
</dbReference>
<dbReference type="Proteomes" id="UP000297714">
    <property type="component" value="Unassembled WGS sequence"/>
</dbReference>
<evidence type="ECO:0000256" key="7">
    <source>
        <dbReference type="SAM" id="MobiDB-lite"/>
    </source>
</evidence>
<evidence type="ECO:0000313" key="9">
    <source>
        <dbReference type="Proteomes" id="UP000297714"/>
    </source>
</evidence>
<comment type="similarity">
    <text evidence="6">Belongs to the class I-like SAM-binding methyltransferase superfamily. C5-methyltransferase family.</text>
</comment>
<keyword evidence="5" id="KW-0680">Restriction system</keyword>
<organism evidence="8 9">
    <name type="scientific">Caproiciproducens galactitolivorans</name>
    <dbReference type="NCBI Taxonomy" id="642589"/>
    <lineage>
        <taxon>Bacteria</taxon>
        <taxon>Bacillati</taxon>
        <taxon>Bacillota</taxon>
        <taxon>Clostridia</taxon>
        <taxon>Eubacteriales</taxon>
        <taxon>Acutalibacteraceae</taxon>
        <taxon>Caproiciproducens</taxon>
    </lineage>
</organism>
<evidence type="ECO:0000256" key="4">
    <source>
        <dbReference type="ARBA" id="ARBA00022691"/>
    </source>
</evidence>
<sequence>MMTMGSLFDGIGGFPLVAVRNGITPLWASEIEAFPIEVTKIRFPEMLHVGDITKLDGAALPLVDVICGGSPCQDLSVAGQRAGLAGERSGLFMEQTRIAKEMRKADEQRNVPAHFIRPRYLVWENVPGAFSSADGEDFRAVIEEIVRIKYSACDVPRPESGRWESAGAVILGTEFSLAWRVMDAQFWGVAQRRRRIFLVADFGGTTAPEILFKQDGLFGDIAESGSQGQGAAAPAQGGTDDTGGACLTPWDVQSRRIFEETGTWPSLYGGEGGGHGYIQTEEKTAIAFAANQRDEVRNLQDVAGALGASPGMKQQTFVADAEKISAFHVNQRDEVIDLDGISGALLATRNMQMQTFVTQQPLVCLNDHGGERMDITEEVTPTLRADMGGHPPLISQPNCLNGWDTQQSRVFTPEGVAPTLAGADGGGGRNPAGLLFAAGVISKGDGDCFLTPEVHTSITSGGGQAGQGYPCVLTAGFCGNASAEARGIGYQSECSPTIKTGTAPSVLCLNDQGGSQMHCTEDITGTLRAQEHGHQPLVMATQQGGAEIGVGICPTITASAGMSGNNQPVLFDNHAKDCRYNGPLEVAPTVTSTYGTGGNNVPLVGSAILQETICIAGNTIDREPENGGNGLGCQPDISYTITTSDRHAVFSRQRSDEFSENDVVATQSARQHKDATDLICQPEVFGQSQYGNYAEGCTTLRAQGGDNGGGSENLVKENGRNLIRRLTPLECERLQGFPDGWTLIPGASDSARYKALGNSVAIPCVDFVLRGIAYFLRIIHEEQEESPPCISTPTT</sequence>
<dbReference type="SUPFAM" id="SSF53335">
    <property type="entry name" value="S-adenosyl-L-methionine-dependent methyltransferases"/>
    <property type="match status" value="2"/>
</dbReference>
<dbReference type="GO" id="GO:0003886">
    <property type="term" value="F:DNA (cytosine-5-)-methyltransferase activity"/>
    <property type="evidence" value="ECO:0007669"/>
    <property type="project" value="UniProtKB-EC"/>
</dbReference>
<proteinExistence type="inferred from homology"/>
<comment type="caution">
    <text evidence="8">The sequence shown here is derived from an EMBL/GenBank/DDBJ whole genome shotgun (WGS) entry which is preliminary data.</text>
</comment>
<evidence type="ECO:0000256" key="5">
    <source>
        <dbReference type="ARBA" id="ARBA00022747"/>
    </source>
</evidence>
<dbReference type="EC" id="2.1.1.37" evidence="1"/>